<dbReference type="InterPro" id="IPR016187">
    <property type="entry name" value="CTDL_fold"/>
</dbReference>
<dbReference type="InterPro" id="IPR016186">
    <property type="entry name" value="C-type_lectin-like/link_sf"/>
</dbReference>
<dbReference type="SUPFAM" id="SSF57424">
    <property type="entry name" value="LDL receptor-like module"/>
    <property type="match status" value="1"/>
</dbReference>
<dbReference type="PROSITE" id="PS01209">
    <property type="entry name" value="LDLRA_1"/>
    <property type="match status" value="1"/>
</dbReference>
<reference evidence="4 5" key="1">
    <citation type="journal article" date="2023" name="Sci. Data">
        <title>Genome assembly of the Korean intertidal mud-creeper Batillaria attramentaria.</title>
        <authorList>
            <person name="Patra A.K."/>
            <person name="Ho P.T."/>
            <person name="Jun S."/>
            <person name="Lee S.J."/>
            <person name="Kim Y."/>
            <person name="Won Y.J."/>
        </authorList>
    </citation>
    <scope>NUCLEOTIDE SEQUENCE [LARGE SCALE GENOMIC DNA]</scope>
    <source>
        <strain evidence="4">Wonlab-2016</strain>
    </source>
</reference>
<dbReference type="Pfam" id="PF00057">
    <property type="entry name" value="Ldl_recept_a"/>
    <property type="match status" value="1"/>
</dbReference>
<feature type="disulfide bond" evidence="2">
    <location>
        <begin position="211"/>
        <end position="226"/>
    </location>
</feature>
<keyword evidence="5" id="KW-1185">Reference proteome</keyword>
<dbReference type="AlphaFoldDB" id="A0ABD0JMK4"/>
<dbReference type="InterPro" id="IPR002172">
    <property type="entry name" value="LDrepeatLR_classA_rpt"/>
</dbReference>
<evidence type="ECO:0000313" key="4">
    <source>
        <dbReference type="EMBL" id="KAK7476182.1"/>
    </source>
</evidence>
<dbReference type="EMBL" id="JACVVK020000383">
    <property type="protein sequence ID" value="KAK7476182.1"/>
    <property type="molecule type" value="Genomic_DNA"/>
</dbReference>
<sequence>FTLTWREANGECYELGGHLVSLNTLDEWDLVMDVLQYRDWDDLHVFIGAHTANPSLPKMYQYSWQWTDGVIVHYYPLLLLVRDRYFELPACITHHPESFDEFSVIDCNKKIATVSILCEFPSTSGDNTIGQPAVNISQLHPEAFALKPMMARCPEGHMTHTFLACDPKSACFGNIQPGTVLTKCNAPLTPLPPSFACANGVGECIPIDALCNLIDDCVSKTDESQCWKLAEIGGAQALSP</sequence>
<dbReference type="PROSITE" id="PS50041">
    <property type="entry name" value="C_TYPE_LECTIN_2"/>
    <property type="match status" value="1"/>
</dbReference>
<feature type="non-terminal residue" evidence="4">
    <location>
        <position position="240"/>
    </location>
</feature>
<evidence type="ECO:0000256" key="1">
    <source>
        <dbReference type="ARBA" id="ARBA00023157"/>
    </source>
</evidence>
<protein>
    <recommendedName>
        <fullName evidence="3">C-type lectin domain-containing protein</fullName>
    </recommendedName>
</protein>
<gene>
    <name evidence="4" type="ORF">BaRGS_00032606</name>
</gene>
<evidence type="ECO:0000313" key="5">
    <source>
        <dbReference type="Proteomes" id="UP001519460"/>
    </source>
</evidence>
<comment type="caution">
    <text evidence="2">Lacks conserved residue(s) required for the propagation of feature annotation.</text>
</comment>
<dbReference type="CDD" id="cd00112">
    <property type="entry name" value="LDLa"/>
    <property type="match status" value="1"/>
</dbReference>
<dbReference type="PROSITE" id="PS50068">
    <property type="entry name" value="LDLRA_2"/>
    <property type="match status" value="1"/>
</dbReference>
<dbReference type="CDD" id="cd00037">
    <property type="entry name" value="CLECT"/>
    <property type="match status" value="1"/>
</dbReference>
<feature type="domain" description="C-type lectin" evidence="3">
    <location>
        <begin position="1"/>
        <end position="116"/>
    </location>
</feature>
<dbReference type="InterPro" id="IPR036055">
    <property type="entry name" value="LDL_receptor-like_sf"/>
</dbReference>
<dbReference type="Gene3D" id="3.10.100.10">
    <property type="entry name" value="Mannose-Binding Protein A, subunit A"/>
    <property type="match status" value="1"/>
</dbReference>
<dbReference type="Proteomes" id="UP001519460">
    <property type="component" value="Unassembled WGS sequence"/>
</dbReference>
<dbReference type="Gene3D" id="4.10.400.10">
    <property type="entry name" value="Low-density Lipoprotein Receptor"/>
    <property type="match status" value="1"/>
</dbReference>
<name>A0ABD0JMK4_9CAEN</name>
<keyword evidence="1 2" id="KW-1015">Disulfide bond</keyword>
<organism evidence="4 5">
    <name type="scientific">Batillaria attramentaria</name>
    <dbReference type="NCBI Taxonomy" id="370345"/>
    <lineage>
        <taxon>Eukaryota</taxon>
        <taxon>Metazoa</taxon>
        <taxon>Spiralia</taxon>
        <taxon>Lophotrochozoa</taxon>
        <taxon>Mollusca</taxon>
        <taxon>Gastropoda</taxon>
        <taxon>Caenogastropoda</taxon>
        <taxon>Sorbeoconcha</taxon>
        <taxon>Cerithioidea</taxon>
        <taxon>Batillariidae</taxon>
        <taxon>Batillaria</taxon>
    </lineage>
</organism>
<accession>A0ABD0JMK4</accession>
<evidence type="ECO:0000256" key="2">
    <source>
        <dbReference type="PROSITE-ProRule" id="PRU00124"/>
    </source>
</evidence>
<comment type="caution">
    <text evidence="4">The sequence shown here is derived from an EMBL/GenBank/DDBJ whole genome shotgun (WGS) entry which is preliminary data.</text>
</comment>
<dbReference type="SUPFAM" id="SSF56436">
    <property type="entry name" value="C-type lectin-like"/>
    <property type="match status" value="1"/>
</dbReference>
<proteinExistence type="predicted"/>
<dbReference type="InterPro" id="IPR023415">
    <property type="entry name" value="LDLR_class-A_CS"/>
</dbReference>
<feature type="non-terminal residue" evidence="4">
    <location>
        <position position="1"/>
    </location>
</feature>
<evidence type="ECO:0000259" key="3">
    <source>
        <dbReference type="PROSITE" id="PS50041"/>
    </source>
</evidence>
<dbReference type="InterPro" id="IPR001304">
    <property type="entry name" value="C-type_lectin-like"/>
</dbReference>